<dbReference type="InterPro" id="IPR013647">
    <property type="entry name" value="OligopepF_N_dom"/>
</dbReference>
<dbReference type="EMBL" id="JBHSZV010000020">
    <property type="protein sequence ID" value="MFC7061971.1"/>
    <property type="molecule type" value="Genomic_DNA"/>
</dbReference>
<dbReference type="Gene3D" id="1.10.1370.20">
    <property type="entry name" value="Oligoendopeptidase f, C-terminal domain"/>
    <property type="match status" value="1"/>
</dbReference>
<evidence type="ECO:0000259" key="7">
    <source>
        <dbReference type="Pfam" id="PF01432"/>
    </source>
</evidence>
<dbReference type="CDD" id="cd09607">
    <property type="entry name" value="M3B_PepF"/>
    <property type="match status" value="1"/>
</dbReference>
<keyword evidence="3 6" id="KW-0378">Hydrolase</keyword>
<dbReference type="PANTHER" id="PTHR34217:SF1">
    <property type="entry name" value="CARBOXYPEPTIDASE 1"/>
    <property type="match status" value="1"/>
</dbReference>
<comment type="similarity">
    <text evidence="6">Belongs to the peptidase M3 family.</text>
</comment>
<evidence type="ECO:0000256" key="1">
    <source>
        <dbReference type="ARBA" id="ARBA00022670"/>
    </source>
</evidence>
<keyword evidence="4 6" id="KW-0862">Zinc</keyword>
<dbReference type="Gene3D" id="1.20.140.70">
    <property type="entry name" value="Oligopeptidase f, N-terminal domain"/>
    <property type="match status" value="1"/>
</dbReference>
<dbReference type="Proteomes" id="UP001596410">
    <property type="component" value="Unassembled WGS sequence"/>
</dbReference>
<dbReference type="InterPro" id="IPR001333">
    <property type="entry name" value="Peptidase_M32_Taq"/>
</dbReference>
<name>A0ABW2EKI0_9BACI</name>
<feature type="domain" description="Peptidase M3A/M3B catalytic" evidence="7">
    <location>
        <begin position="204"/>
        <end position="572"/>
    </location>
</feature>
<dbReference type="SUPFAM" id="SSF55486">
    <property type="entry name" value="Metalloproteases ('zincins'), catalytic domain"/>
    <property type="match status" value="1"/>
</dbReference>
<feature type="domain" description="Oligopeptidase F N-terminal" evidence="8">
    <location>
        <begin position="116"/>
        <end position="182"/>
    </location>
</feature>
<dbReference type="GO" id="GO:0016787">
    <property type="term" value="F:hydrolase activity"/>
    <property type="evidence" value="ECO:0007669"/>
    <property type="project" value="UniProtKB-KW"/>
</dbReference>
<sequence>MKQLINENWNLENLYPGGKNSEKLISLINSLPQQINNLNEQIDGLNLADHSISTSNLLHIIDELQYLTNAILEIDDYLICLASDKSDDIEAANLLAHSSKLKSQFETVQRAFDQLLKALSQKTWATLIEHEQVQPYQFYLKERRQRSTDKLSLSHEKIINSLAVDGFTGWEHHYDQLMSNFKVKVDDKVVSINDALFQAGFSSDHYHRRQAAHGLEEACYKHENTFVSILNHIAGFRLETYKQRGWTNLLKESLDQNRIQQATLNALLKARNENKSLIESFLKRKTELAGIKQVGWYDLLAPSFSSKEHISYKEARRIIIEQFYEFSKKLGMFAERAFNEGWIEVEDRENKSYGAFCASLPLSKESRIFLTFKGNYQDVVTLAHELGHAYHNYILHEEPAFAQQKGTSLAETASTFMENLVLDATIKQAPTDKEKLALLELKITNGLKYIGLIPSMFEFEQKFYEKRKHGLVTAEEINGLMEDTENALYGNVVDQVDKHRWMTIPHFYSTETPFYNIPYTIGFLLSNRIYAAAQLHGKDFVSTYDKLLRHSGKMTVEQLAESFLDEDLRHKGFWQSSIEPITEAINEYISITNKLL</sequence>
<dbReference type="Pfam" id="PF08439">
    <property type="entry name" value="Peptidase_M3_N"/>
    <property type="match status" value="1"/>
</dbReference>
<evidence type="ECO:0000313" key="10">
    <source>
        <dbReference type="Proteomes" id="UP001596410"/>
    </source>
</evidence>
<comment type="caution">
    <text evidence="9">The sequence shown here is derived from an EMBL/GenBank/DDBJ whole genome shotgun (WGS) entry which is preliminary data.</text>
</comment>
<dbReference type="RefSeq" id="WP_204709749.1">
    <property type="nucleotide sequence ID" value="NZ_JBHSZV010000020.1"/>
</dbReference>
<evidence type="ECO:0000256" key="3">
    <source>
        <dbReference type="ARBA" id="ARBA00022801"/>
    </source>
</evidence>
<evidence type="ECO:0000256" key="4">
    <source>
        <dbReference type="ARBA" id="ARBA00022833"/>
    </source>
</evidence>
<proteinExistence type="inferred from homology"/>
<keyword evidence="5 6" id="KW-0482">Metalloprotease</keyword>
<keyword evidence="10" id="KW-1185">Reference proteome</keyword>
<keyword evidence="1 6" id="KW-0645">Protease</keyword>
<dbReference type="PANTHER" id="PTHR34217">
    <property type="entry name" value="METAL-DEPENDENT CARBOXYPEPTIDASE"/>
    <property type="match status" value="1"/>
</dbReference>
<gene>
    <name evidence="9" type="ORF">ACFQIC_08875</name>
</gene>
<keyword evidence="2 6" id="KW-0479">Metal-binding</keyword>
<evidence type="ECO:0000256" key="2">
    <source>
        <dbReference type="ARBA" id="ARBA00022723"/>
    </source>
</evidence>
<accession>A0ABW2EKI0</accession>
<evidence type="ECO:0000259" key="8">
    <source>
        <dbReference type="Pfam" id="PF08439"/>
    </source>
</evidence>
<comment type="cofactor">
    <cofactor evidence="6">
        <name>Zn(2+)</name>
        <dbReference type="ChEBI" id="CHEBI:29105"/>
    </cofactor>
    <text evidence="6">Binds 1 zinc ion.</text>
</comment>
<dbReference type="Pfam" id="PF01432">
    <property type="entry name" value="Peptidase_M3"/>
    <property type="match status" value="1"/>
</dbReference>
<protein>
    <submittedName>
        <fullName evidence="9">M3 family oligoendopeptidase</fullName>
        <ecNumber evidence="9">3.4.-.-</ecNumber>
    </submittedName>
</protein>
<dbReference type="InterPro" id="IPR001567">
    <property type="entry name" value="Pept_M3A_M3B_dom"/>
</dbReference>
<dbReference type="InterPro" id="IPR042088">
    <property type="entry name" value="OligoPept_F_C"/>
</dbReference>
<evidence type="ECO:0000256" key="5">
    <source>
        <dbReference type="ARBA" id="ARBA00023049"/>
    </source>
</evidence>
<evidence type="ECO:0000313" key="9">
    <source>
        <dbReference type="EMBL" id="MFC7061971.1"/>
    </source>
</evidence>
<reference evidence="10" key="1">
    <citation type="journal article" date="2019" name="Int. J. Syst. Evol. Microbiol.">
        <title>The Global Catalogue of Microorganisms (GCM) 10K type strain sequencing project: providing services to taxonomists for standard genome sequencing and annotation.</title>
        <authorList>
            <consortium name="The Broad Institute Genomics Platform"/>
            <consortium name="The Broad Institute Genome Sequencing Center for Infectious Disease"/>
            <person name="Wu L."/>
            <person name="Ma J."/>
        </authorList>
    </citation>
    <scope>NUCLEOTIDE SEQUENCE [LARGE SCALE GENOMIC DNA]</scope>
    <source>
        <strain evidence="10">CGMCC 4.1621</strain>
    </source>
</reference>
<dbReference type="InterPro" id="IPR034006">
    <property type="entry name" value="M3B_PepF_2"/>
</dbReference>
<evidence type="ECO:0000256" key="6">
    <source>
        <dbReference type="RuleBase" id="RU003435"/>
    </source>
</evidence>
<dbReference type="EC" id="3.4.-.-" evidence="9"/>
<organism evidence="9 10">
    <name type="scientific">Halobacillus seohaensis</name>
    <dbReference type="NCBI Taxonomy" id="447421"/>
    <lineage>
        <taxon>Bacteria</taxon>
        <taxon>Bacillati</taxon>
        <taxon>Bacillota</taxon>
        <taxon>Bacilli</taxon>
        <taxon>Bacillales</taxon>
        <taxon>Bacillaceae</taxon>
        <taxon>Halobacillus</taxon>
    </lineage>
</organism>